<proteinExistence type="predicted"/>
<dbReference type="EMBL" id="LNQE01000889">
    <property type="protein sequence ID" value="KUG23739.1"/>
    <property type="molecule type" value="Genomic_DNA"/>
</dbReference>
<feature type="region of interest" description="Disordered" evidence="1">
    <location>
        <begin position="1"/>
        <end position="46"/>
    </location>
</feature>
<evidence type="ECO:0000256" key="1">
    <source>
        <dbReference type="SAM" id="MobiDB-lite"/>
    </source>
</evidence>
<name>A0A0W8FS62_9ZZZZ</name>
<reference evidence="2" key="1">
    <citation type="journal article" date="2015" name="Proc. Natl. Acad. Sci. U.S.A.">
        <title>Networks of energetic and metabolic interactions define dynamics in microbial communities.</title>
        <authorList>
            <person name="Embree M."/>
            <person name="Liu J.K."/>
            <person name="Al-Bassam M.M."/>
            <person name="Zengler K."/>
        </authorList>
    </citation>
    <scope>NUCLEOTIDE SEQUENCE</scope>
</reference>
<dbReference type="AlphaFoldDB" id="A0A0W8FS62"/>
<protein>
    <submittedName>
        <fullName evidence="2">Uncharacterized protein</fullName>
    </submittedName>
</protein>
<evidence type="ECO:0000313" key="2">
    <source>
        <dbReference type="EMBL" id="KUG23739.1"/>
    </source>
</evidence>
<organism evidence="2">
    <name type="scientific">hydrocarbon metagenome</name>
    <dbReference type="NCBI Taxonomy" id="938273"/>
    <lineage>
        <taxon>unclassified sequences</taxon>
        <taxon>metagenomes</taxon>
        <taxon>ecological metagenomes</taxon>
    </lineage>
</organism>
<comment type="caution">
    <text evidence="2">The sequence shown here is derived from an EMBL/GenBank/DDBJ whole genome shotgun (WGS) entry which is preliminary data.</text>
</comment>
<accession>A0A0W8FS62</accession>
<sequence>MGLSGIHNIPGFRPRPRRNDEGALDSGQDHAGMTKELWIPARTTPE</sequence>
<gene>
    <name evidence="2" type="ORF">ASZ90_006467</name>
</gene>